<name>A0A238XYG2_9BACT</name>
<proteinExistence type="predicted"/>
<evidence type="ECO:0000313" key="2">
    <source>
        <dbReference type="Proteomes" id="UP000198324"/>
    </source>
</evidence>
<evidence type="ECO:0000313" key="1">
    <source>
        <dbReference type="EMBL" id="SNR64025.1"/>
    </source>
</evidence>
<dbReference type="EMBL" id="FZOC01000001">
    <property type="protein sequence ID" value="SNR64025.1"/>
    <property type="molecule type" value="Genomic_DNA"/>
</dbReference>
<reference evidence="1 2" key="1">
    <citation type="submission" date="2017-06" db="EMBL/GenBank/DDBJ databases">
        <authorList>
            <person name="Kim H.J."/>
            <person name="Triplett B.A."/>
        </authorList>
    </citation>
    <scope>NUCLEOTIDE SEQUENCE [LARGE SCALE GENOMIC DNA]</scope>
    <source>
        <strain evidence="1 2">DSM 13116</strain>
    </source>
</reference>
<dbReference type="Proteomes" id="UP000198324">
    <property type="component" value="Unassembled WGS sequence"/>
</dbReference>
<dbReference type="AlphaFoldDB" id="A0A238XYG2"/>
<sequence>MYEIGYWGRPGHPDGARHIIFTVNGERVTYCGAHKMLVPDVEFTQAASGLVEEKVTCGHCKRILSSPTLRLKHLGEEKSDSAKD</sequence>
<organism evidence="1 2">
    <name type="scientific">Humidesulfovibrio mexicanus</name>
    <dbReference type="NCBI Taxonomy" id="147047"/>
    <lineage>
        <taxon>Bacteria</taxon>
        <taxon>Pseudomonadati</taxon>
        <taxon>Thermodesulfobacteriota</taxon>
        <taxon>Desulfovibrionia</taxon>
        <taxon>Desulfovibrionales</taxon>
        <taxon>Desulfovibrionaceae</taxon>
        <taxon>Humidesulfovibrio</taxon>
    </lineage>
</organism>
<keyword evidence="2" id="KW-1185">Reference proteome</keyword>
<dbReference type="RefSeq" id="WP_089271438.1">
    <property type="nucleotide sequence ID" value="NZ_FZOC01000001.1"/>
</dbReference>
<protein>
    <submittedName>
        <fullName evidence="1">Uncharacterized protein</fullName>
    </submittedName>
</protein>
<gene>
    <name evidence="1" type="ORF">SAMN04488503_0539</name>
</gene>
<accession>A0A238XYG2</accession>